<gene>
    <name evidence="1" type="ORF">PAPYR_6936</name>
</gene>
<reference evidence="1" key="1">
    <citation type="journal article" date="2022" name="bioRxiv">
        <title>Genomics of Preaxostyla Flagellates Illuminates Evolutionary Transitions and the Path Towards Mitochondrial Loss.</title>
        <authorList>
            <person name="Novak L.V.F."/>
            <person name="Treitli S.C."/>
            <person name="Pyrih J."/>
            <person name="Halakuc P."/>
            <person name="Pipaliya S.V."/>
            <person name="Vacek V."/>
            <person name="Brzon O."/>
            <person name="Soukal P."/>
            <person name="Eme L."/>
            <person name="Dacks J.B."/>
            <person name="Karnkowska A."/>
            <person name="Elias M."/>
            <person name="Hampl V."/>
        </authorList>
    </citation>
    <scope>NUCLEOTIDE SEQUENCE</scope>
    <source>
        <strain evidence="1">RCP-MX</strain>
    </source>
</reference>
<sequence length="162" mass="17949">MNIFVLSCRDPWATLIMNGKKTGETRLQSFMTQCRPGQTIAIHLAYNNPEEKEATQMLISSGVEEEYCTKPQAMIDFRDPGSGVMGCAGCIIGLVDVVETLHFTNPSAEEVIAWQAKALCDVTGRWVTRLANPRWLRRPIPMRGAPALWSCTLPLDCLPPPS</sequence>
<dbReference type="InterPro" id="IPR015947">
    <property type="entry name" value="PUA-like_sf"/>
</dbReference>
<dbReference type="PANTHER" id="PTHR31666">
    <property type="entry name" value="PROTEIN CXORF40A-RELATED"/>
    <property type="match status" value="1"/>
</dbReference>
<protein>
    <submittedName>
        <fullName evidence="1">Uncharacterized protein</fullName>
    </submittedName>
</protein>
<dbReference type="EMBL" id="JAPMOS010000044">
    <property type="protein sequence ID" value="KAJ4457575.1"/>
    <property type="molecule type" value="Genomic_DNA"/>
</dbReference>
<evidence type="ECO:0000313" key="2">
    <source>
        <dbReference type="Proteomes" id="UP001141327"/>
    </source>
</evidence>
<proteinExistence type="predicted"/>
<keyword evidence="2" id="KW-1185">Reference proteome</keyword>
<name>A0ABQ8ULC8_9EUKA</name>
<dbReference type="Proteomes" id="UP001141327">
    <property type="component" value="Unassembled WGS sequence"/>
</dbReference>
<dbReference type="SUPFAM" id="SSF88697">
    <property type="entry name" value="PUA domain-like"/>
    <property type="match status" value="1"/>
</dbReference>
<dbReference type="InterPro" id="IPR033615">
    <property type="entry name" value="EOLA1/EOLA2"/>
</dbReference>
<organism evidence="1 2">
    <name type="scientific">Paratrimastix pyriformis</name>
    <dbReference type="NCBI Taxonomy" id="342808"/>
    <lineage>
        <taxon>Eukaryota</taxon>
        <taxon>Metamonada</taxon>
        <taxon>Preaxostyla</taxon>
        <taxon>Paratrimastigidae</taxon>
        <taxon>Paratrimastix</taxon>
    </lineage>
</organism>
<accession>A0ABQ8ULC8</accession>
<dbReference type="Gene3D" id="2.30.130.30">
    <property type="entry name" value="Hypothetical protein"/>
    <property type="match status" value="1"/>
</dbReference>
<comment type="caution">
    <text evidence="1">The sequence shown here is derived from an EMBL/GenBank/DDBJ whole genome shotgun (WGS) entry which is preliminary data.</text>
</comment>
<evidence type="ECO:0000313" key="1">
    <source>
        <dbReference type="EMBL" id="KAJ4457575.1"/>
    </source>
</evidence>
<dbReference type="PANTHER" id="PTHR31666:SF0">
    <property type="entry name" value="PROTEIN EOLA1-RELATED"/>
    <property type="match status" value="1"/>
</dbReference>